<dbReference type="Proteomes" id="UP001176961">
    <property type="component" value="Unassembled WGS sequence"/>
</dbReference>
<evidence type="ECO:0000259" key="2">
    <source>
        <dbReference type="Pfam" id="PF10545"/>
    </source>
</evidence>
<evidence type="ECO:0000256" key="1">
    <source>
        <dbReference type="SAM" id="MobiDB-lite"/>
    </source>
</evidence>
<keyword evidence="4" id="KW-1185">Reference proteome</keyword>
<dbReference type="AlphaFoldDB" id="A0AA36MAZ6"/>
<proteinExistence type="predicted"/>
<accession>A0AA36MAZ6</accession>
<sequence>MPVKFRETLASLMEDEPCLWDRTRNVYHMRDKKADAWDRILNKLIQLGYTYDRKVRISNLHYSDEDDDIDILSDENGWNSYLRSSCKSLYQLSRSTAARTFRRSNNVANSSEGDTGKKRGKFRKETSGRENQMTKKARLEDGISAVQEAADAVKSHWRRSVHQPTDTGTSEILFPVRHHG</sequence>
<feature type="domain" description="MADF" evidence="2">
    <location>
        <begin position="10"/>
        <end position="61"/>
    </location>
</feature>
<evidence type="ECO:0000313" key="3">
    <source>
        <dbReference type="EMBL" id="CAJ0606154.1"/>
    </source>
</evidence>
<protein>
    <recommendedName>
        <fullName evidence="2">MADF domain-containing protein</fullName>
    </recommendedName>
</protein>
<dbReference type="Pfam" id="PF10545">
    <property type="entry name" value="MADF_DNA_bdg"/>
    <property type="match status" value="1"/>
</dbReference>
<dbReference type="EMBL" id="CATQJL010000316">
    <property type="protein sequence ID" value="CAJ0606154.1"/>
    <property type="molecule type" value="Genomic_DNA"/>
</dbReference>
<feature type="region of interest" description="Disordered" evidence="1">
    <location>
        <begin position="158"/>
        <end position="180"/>
    </location>
</feature>
<comment type="caution">
    <text evidence="3">The sequence shown here is derived from an EMBL/GenBank/DDBJ whole genome shotgun (WGS) entry which is preliminary data.</text>
</comment>
<dbReference type="InterPro" id="IPR006578">
    <property type="entry name" value="MADF-dom"/>
</dbReference>
<gene>
    <name evidence="3" type="ORF">CYNAS_LOCUS18137</name>
</gene>
<evidence type="ECO:0000313" key="4">
    <source>
        <dbReference type="Proteomes" id="UP001176961"/>
    </source>
</evidence>
<feature type="region of interest" description="Disordered" evidence="1">
    <location>
        <begin position="104"/>
        <end position="137"/>
    </location>
</feature>
<reference evidence="3" key="1">
    <citation type="submission" date="2023-07" db="EMBL/GenBank/DDBJ databases">
        <authorList>
            <consortium name="CYATHOMIX"/>
        </authorList>
    </citation>
    <scope>NUCLEOTIDE SEQUENCE</scope>
    <source>
        <strain evidence="3">N/A</strain>
    </source>
</reference>
<organism evidence="3 4">
    <name type="scientific">Cylicocyclus nassatus</name>
    <name type="common">Nematode worm</name>
    <dbReference type="NCBI Taxonomy" id="53992"/>
    <lineage>
        <taxon>Eukaryota</taxon>
        <taxon>Metazoa</taxon>
        <taxon>Ecdysozoa</taxon>
        <taxon>Nematoda</taxon>
        <taxon>Chromadorea</taxon>
        <taxon>Rhabditida</taxon>
        <taxon>Rhabditina</taxon>
        <taxon>Rhabditomorpha</taxon>
        <taxon>Strongyloidea</taxon>
        <taxon>Strongylidae</taxon>
        <taxon>Cylicocyclus</taxon>
    </lineage>
</organism>
<name>A0AA36MAZ6_CYLNA</name>